<dbReference type="CDD" id="cd13578">
    <property type="entry name" value="PBP2_Bug27"/>
    <property type="match status" value="1"/>
</dbReference>
<evidence type="ECO:0000313" key="3">
    <source>
        <dbReference type="EMBL" id="NYE85385.1"/>
    </source>
</evidence>
<name>A0A7Y9IYC8_9BURK</name>
<dbReference type="PANTHER" id="PTHR42928">
    <property type="entry name" value="TRICARBOXYLATE-BINDING PROTEIN"/>
    <property type="match status" value="1"/>
</dbReference>
<sequence length="321" mass="33186">MLSKFLMASVLGLSAVAAHADAGYPNKNIVLVTPFPPGSTSDLIPRLVAPLMSQSMGVTVVVENRAGANGSLGAARVATAAPDGYTLLMATTGVLAINQWIYPKLQYAPDKDFEPVINAASTPNMLVVNPSVKASTLKELVALAKAQPNTLTYASAGNGSTSHLCGESLKVASGVDIVHVPYQGPAPAMQDVLSGRVSMICDNLSNVIQNVRAGRLRAIAVTGKEASPQAPGVPTSAQAGVPDLEAGIWYSFVAPAGTPKAVVDRLNTEFSAALKDPTVTSRLESLGLSIVADKPEQFKAFIADEAARMQKVVAAAGARVQ</sequence>
<dbReference type="InterPro" id="IPR005064">
    <property type="entry name" value="BUG"/>
</dbReference>
<feature type="signal peptide" evidence="2">
    <location>
        <begin position="1"/>
        <end position="20"/>
    </location>
</feature>
<evidence type="ECO:0000256" key="1">
    <source>
        <dbReference type="ARBA" id="ARBA00006987"/>
    </source>
</evidence>
<keyword evidence="3" id="KW-0675">Receptor</keyword>
<reference evidence="3 4" key="1">
    <citation type="submission" date="2020-07" db="EMBL/GenBank/DDBJ databases">
        <title>Genomic Encyclopedia of Type Strains, Phase IV (KMG-V): Genome sequencing to study the core and pangenomes of soil and plant-associated prokaryotes.</title>
        <authorList>
            <person name="Whitman W."/>
        </authorList>
    </citation>
    <scope>NUCLEOTIDE SEQUENCE [LARGE SCALE GENOMIC DNA]</scope>
    <source>
        <strain evidence="3 4">SAS40</strain>
    </source>
</reference>
<gene>
    <name evidence="3" type="ORF">FHW18_004692</name>
</gene>
<evidence type="ECO:0000256" key="2">
    <source>
        <dbReference type="SAM" id="SignalP"/>
    </source>
</evidence>
<dbReference type="Gene3D" id="3.40.190.10">
    <property type="entry name" value="Periplasmic binding protein-like II"/>
    <property type="match status" value="1"/>
</dbReference>
<dbReference type="EMBL" id="JACBYR010000002">
    <property type="protein sequence ID" value="NYE85385.1"/>
    <property type="molecule type" value="Genomic_DNA"/>
</dbReference>
<comment type="caution">
    <text evidence="3">The sequence shown here is derived from an EMBL/GenBank/DDBJ whole genome shotgun (WGS) entry which is preliminary data.</text>
</comment>
<dbReference type="PIRSF" id="PIRSF017082">
    <property type="entry name" value="YflP"/>
    <property type="match status" value="1"/>
</dbReference>
<proteinExistence type="inferred from homology"/>
<organism evidence="3 4">
    <name type="scientific">Pigmentiphaga litoralis</name>
    <dbReference type="NCBI Taxonomy" id="516702"/>
    <lineage>
        <taxon>Bacteria</taxon>
        <taxon>Pseudomonadati</taxon>
        <taxon>Pseudomonadota</taxon>
        <taxon>Betaproteobacteria</taxon>
        <taxon>Burkholderiales</taxon>
        <taxon>Alcaligenaceae</taxon>
        <taxon>Pigmentiphaga</taxon>
    </lineage>
</organism>
<keyword evidence="4" id="KW-1185">Reference proteome</keyword>
<dbReference type="AlphaFoldDB" id="A0A7Y9IYC8"/>
<dbReference type="RefSeq" id="WP_179589342.1">
    <property type="nucleotide sequence ID" value="NZ_JACBYR010000002.1"/>
</dbReference>
<comment type="similarity">
    <text evidence="1">Belongs to the UPF0065 (bug) family.</text>
</comment>
<keyword evidence="2" id="KW-0732">Signal</keyword>
<dbReference type="Proteomes" id="UP000542125">
    <property type="component" value="Unassembled WGS sequence"/>
</dbReference>
<dbReference type="SUPFAM" id="SSF53850">
    <property type="entry name" value="Periplasmic binding protein-like II"/>
    <property type="match status" value="1"/>
</dbReference>
<dbReference type="Gene3D" id="3.40.190.150">
    <property type="entry name" value="Bordetella uptake gene, domain 1"/>
    <property type="match status" value="1"/>
</dbReference>
<accession>A0A7Y9IYC8</accession>
<dbReference type="Pfam" id="PF03401">
    <property type="entry name" value="TctC"/>
    <property type="match status" value="1"/>
</dbReference>
<dbReference type="InterPro" id="IPR042100">
    <property type="entry name" value="Bug_dom1"/>
</dbReference>
<protein>
    <submittedName>
        <fullName evidence="3">Tripartite-type tricarboxylate transporter receptor subunit TctC</fullName>
    </submittedName>
</protein>
<evidence type="ECO:0000313" key="4">
    <source>
        <dbReference type="Proteomes" id="UP000542125"/>
    </source>
</evidence>
<feature type="chain" id="PRO_5030578538" evidence="2">
    <location>
        <begin position="21"/>
        <end position="321"/>
    </location>
</feature>
<dbReference type="PANTHER" id="PTHR42928:SF5">
    <property type="entry name" value="BLR1237 PROTEIN"/>
    <property type="match status" value="1"/>
</dbReference>